<evidence type="ECO:0000313" key="1">
    <source>
        <dbReference type="EMBL" id="WTS09671.1"/>
    </source>
</evidence>
<dbReference type="EMBL" id="CP108195">
    <property type="protein sequence ID" value="WTS18502.1"/>
    <property type="molecule type" value="Genomic_DNA"/>
</dbReference>
<accession>A0AAU1TZB6</accession>
<name>A0AAU1TZB6_9ACTN</name>
<reference evidence="1" key="1">
    <citation type="submission" date="2022-10" db="EMBL/GenBank/DDBJ databases">
        <title>The complete genomes of actinobacterial strains from the NBC collection.</title>
        <authorList>
            <person name="Joergensen T.S."/>
            <person name="Alvarez Arevalo M."/>
            <person name="Sterndorff E.B."/>
            <person name="Faurdal D."/>
            <person name="Vuksanovic O."/>
            <person name="Mourched A.-S."/>
            <person name="Charusanti P."/>
            <person name="Shaw S."/>
            <person name="Blin K."/>
            <person name="Weber T."/>
        </authorList>
    </citation>
    <scope>NUCLEOTIDE SEQUENCE</scope>
    <source>
        <strain evidence="1">NBC_00119</strain>
    </source>
</reference>
<sequence length="58" mass="6160">MQPTTSAFAAEEGDRGCCRSNIGVEAEPGCWARSSPWSAMSMHGRVGGIGDLFDELRA</sequence>
<dbReference type="AlphaFoldDB" id="A0AAU1TZB6"/>
<dbReference type="EMBL" id="CP108195">
    <property type="protein sequence ID" value="WTS09671.1"/>
    <property type="molecule type" value="Genomic_DNA"/>
</dbReference>
<organism evidence="1">
    <name type="scientific">Streptomyces sp. NBC_00119</name>
    <dbReference type="NCBI Taxonomy" id="2975659"/>
    <lineage>
        <taxon>Bacteria</taxon>
        <taxon>Bacillati</taxon>
        <taxon>Actinomycetota</taxon>
        <taxon>Actinomycetes</taxon>
        <taxon>Kitasatosporales</taxon>
        <taxon>Streptomycetaceae</taxon>
        <taxon>Streptomyces</taxon>
    </lineage>
</organism>
<evidence type="ECO:0000313" key="2">
    <source>
        <dbReference type="EMBL" id="WTS18502.1"/>
    </source>
</evidence>
<gene>
    <name evidence="1" type="ORF">OHU69_00005</name>
    <name evidence="2" type="ORF">OHU69_50665</name>
</gene>
<proteinExistence type="predicted"/>
<protein>
    <submittedName>
        <fullName evidence="1">Uncharacterized protein</fullName>
    </submittedName>
</protein>